<proteinExistence type="predicted"/>
<feature type="signal peptide" evidence="1">
    <location>
        <begin position="1"/>
        <end position="31"/>
    </location>
</feature>
<keyword evidence="1" id="KW-0732">Signal</keyword>
<reference evidence="3" key="1">
    <citation type="submission" date="2016-10" db="EMBL/GenBank/DDBJ databases">
        <authorList>
            <person name="Varghese N."/>
            <person name="Submissions S."/>
        </authorList>
    </citation>
    <scope>NUCLEOTIDE SEQUENCE [LARGE SCALE GENOMIC DNA]</scope>
    <source>
        <strain evidence="3">KHC7</strain>
    </source>
</reference>
<dbReference type="SUPFAM" id="SSF48695">
    <property type="entry name" value="Multiheme cytochromes"/>
    <property type="match status" value="1"/>
</dbReference>
<feature type="chain" id="PRO_5011620548" evidence="1">
    <location>
        <begin position="32"/>
        <end position="134"/>
    </location>
</feature>
<evidence type="ECO:0000313" key="3">
    <source>
        <dbReference type="Proteomes" id="UP000199355"/>
    </source>
</evidence>
<sequence length="134" mass="14332">MREKPFGCRTTLPCLLFVCFALALPSGAAYSAERIPITTPAVNAKKMPQVFFNHDAHVAYVESVDGDCSTCHNMTDDGLSETLKDVTAAPAAKQVEYMHATCTACHVKAGKGPRLVSCRTCHSEAIASENAGKK</sequence>
<dbReference type="Proteomes" id="UP000199355">
    <property type="component" value="Unassembled WGS sequence"/>
</dbReference>
<dbReference type="OrthoDB" id="5458648at2"/>
<evidence type="ECO:0000313" key="2">
    <source>
        <dbReference type="EMBL" id="SDF36700.1"/>
    </source>
</evidence>
<dbReference type="EMBL" id="FNBX01000004">
    <property type="protein sequence ID" value="SDF36700.1"/>
    <property type="molecule type" value="Genomic_DNA"/>
</dbReference>
<dbReference type="RefSeq" id="WP_092153063.1">
    <property type="nucleotide sequence ID" value="NZ_FNBX01000004.1"/>
</dbReference>
<protein>
    <submittedName>
        <fullName evidence="2">Cytochrome c7</fullName>
    </submittedName>
</protein>
<organism evidence="2 3">
    <name type="scientific">Desulfovibrio legallii</name>
    <dbReference type="NCBI Taxonomy" id="571438"/>
    <lineage>
        <taxon>Bacteria</taxon>
        <taxon>Pseudomonadati</taxon>
        <taxon>Thermodesulfobacteriota</taxon>
        <taxon>Desulfovibrionia</taxon>
        <taxon>Desulfovibrionales</taxon>
        <taxon>Desulfovibrionaceae</taxon>
        <taxon>Desulfovibrio</taxon>
    </lineage>
</organism>
<dbReference type="CDD" id="cd08168">
    <property type="entry name" value="Cytochrom_C3"/>
    <property type="match status" value="1"/>
</dbReference>
<evidence type="ECO:0000256" key="1">
    <source>
        <dbReference type="SAM" id="SignalP"/>
    </source>
</evidence>
<dbReference type="AlphaFoldDB" id="A0A1G7KI53"/>
<dbReference type="STRING" id="571438.SAMN05192586_104110"/>
<name>A0A1G7KI53_9BACT</name>
<dbReference type="InterPro" id="IPR036280">
    <property type="entry name" value="Multihaem_cyt_sf"/>
</dbReference>
<dbReference type="Gene3D" id="3.90.10.10">
    <property type="entry name" value="Cytochrome C3"/>
    <property type="match status" value="1"/>
</dbReference>
<accession>A0A1G7KI53</accession>
<gene>
    <name evidence="2" type="ORF">SAMN05192586_104110</name>
</gene>
<keyword evidence="3" id="KW-1185">Reference proteome</keyword>